<dbReference type="SUPFAM" id="SSF52091">
    <property type="entry name" value="SpoIIaa-like"/>
    <property type="match status" value="2"/>
</dbReference>
<organism evidence="1 2">
    <name type="scientific">Streptomyces ramulosus</name>
    <dbReference type="NCBI Taxonomy" id="47762"/>
    <lineage>
        <taxon>Bacteria</taxon>
        <taxon>Bacillati</taxon>
        <taxon>Actinomycetota</taxon>
        <taxon>Actinomycetes</taxon>
        <taxon>Kitasatosporales</taxon>
        <taxon>Streptomycetaceae</taxon>
        <taxon>Streptomyces</taxon>
    </lineage>
</organism>
<accession>A0ABW1FCZ8</accession>
<gene>
    <name evidence="1" type="ORF">ACFP3M_05010</name>
</gene>
<dbReference type="Pfam" id="PF11964">
    <property type="entry name" value="SpoIIAA-like"/>
    <property type="match status" value="2"/>
</dbReference>
<dbReference type="InterPro" id="IPR021866">
    <property type="entry name" value="SpoIIAA-like"/>
</dbReference>
<dbReference type="Gene3D" id="3.40.50.10600">
    <property type="entry name" value="SpoIIaa-like domains"/>
    <property type="match status" value="2"/>
</dbReference>
<sequence length="248" mass="27472">MLEKAMDAPAGIDAVKAIGTVSKDDYRTVVEPLIDDARREGRRIRLLCEIGPEFTSFTPGAAWEDLKVGVGAMRLFEGCAVVTDAGWIRESTRLTGFLTPCPVRVFGIQERDEALRWLASLPEGPGISHRLTESGVLVVEVAQPLRTQDFDALTRTVDTWLETHDELAGVVIHVRTFPGWENIGGLFRHVRFLRDHHRKVGKIALAADSKVAALVPQLANHFVRAEVRRFAHDELEDAVAWAAGPPLR</sequence>
<reference evidence="2" key="1">
    <citation type="journal article" date="2019" name="Int. J. Syst. Evol. Microbiol.">
        <title>The Global Catalogue of Microorganisms (GCM) 10K type strain sequencing project: providing services to taxonomists for standard genome sequencing and annotation.</title>
        <authorList>
            <consortium name="The Broad Institute Genomics Platform"/>
            <consortium name="The Broad Institute Genome Sequencing Center for Infectious Disease"/>
            <person name="Wu L."/>
            <person name="Ma J."/>
        </authorList>
    </citation>
    <scope>NUCLEOTIDE SEQUENCE [LARGE SCALE GENOMIC DNA]</scope>
    <source>
        <strain evidence="2">CGMCC 1.15809</strain>
    </source>
</reference>
<name>A0ABW1FCZ8_9ACTN</name>
<comment type="caution">
    <text evidence="1">The sequence shown here is derived from an EMBL/GenBank/DDBJ whole genome shotgun (WGS) entry which is preliminary data.</text>
</comment>
<keyword evidence="2" id="KW-1185">Reference proteome</keyword>
<protein>
    <submittedName>
        <fullName evidence="1">STAS/SEC14 domain-containing protein</fullName>
    </submittedName>
</protein>
<evidence type="ECO:0000313" key="2">
    <source>
        <dbReference type="Proteomes" id="UP001596241"/>
    </source>
</evidence>
<dbReference type="RefSeq" id="WP_345087272.1">
    <property type="nucleotide sequence ID" value="NZ_BAAAWG010000013.1"/>
</dbReference>
<dbReference type="EMBL" id="JBHSPW010000002">
    <property type="protein sequence ID" value="MFC5892173.1"/>
    <property type="molecule type" value="Genomic_DNA"/>
</dbReference>
<proteinExistence type="predicted"/>
<dbReference type="InterPro" id="IPR038396">
    <property type="entry name" value="SpoIIAA-like_sf"/>
</dbReference>
<dbReference type="InterPro" id="IPR036513">
    <property type="entry name" value="STAS_dom_sf"/>
</dbReference>
<dbReference type="Proteomes" id="UP001596241">
    <property type="component" value="Unassembled WGS sequence"/>
</dbReference>
<evidence type="ECO:0000313" key="1">
    <source>
        <dbReference type="EMBL" id="MFC5892173.1"/>
    </source>
</evidence>